<sequence length="178" mass="19371">MGEFLTDGAYYGRNSPQGGLTVAKDTPLLDGTDRRILRALQQDGRLPVVALAERVGLSPTPCQRRVRRLEEEGVIARYAAVLDPGRVGLPLQAFVMVALSSHAEEVVEGFQRALSARPEVLAAYAMSGEMDYLLHVLAADFEAYADFSMRALLRMPGVKETRSSFVLTALKPPGEVPV</sequence>
<dbReference type="EMBL" id="JAGIZA010000002">
    <property type="protein sequence ID" value="MBP0492023.1"/>
    <property type="molecule type" value="Genomic_DNA"/>
</dbReference>
<protein>
    <submittedName>
        <fullName evidence="5">Lrp/AsnC family transcriptional regulator</fullName>
    </submittedName>
</protein>
<dbReference type="SUPFAM" id="SSF46785">
    <property type="entry name" value="Winged helix' DNA-binding domain"/>
    <property type="match status" value="1"/>
</dbReference>
<dbReference type="AlphaFoldDB" id="A0A940MUN3"/>
<comment type="caution">
    <text evidence="5">The sequence shown here is derived from an EMBL/GenBank/DDBJ whole genome shotgun (WGS) entry which is preliminary data.</text>
</comment>
<dbReference type="GO" id="GO:0005829">
    <property type="term" value="C:cytosol"/>
    <property type="evidence" value="ECO:0007669"/>
    <property type="project" value="TreeGrafter"/>
</dbReference>
<dbReference type="SUPFAM" id="SSF54909">
    <property type="entry name" value="Dimeric alpha+beta barrel"/>
    <property type="match status" value="1"/>
</dbReference>
<evidence type="ECO:0000259" key="4">
    <source>
        <dbReference type="PROSITE" id="PS50956"/>
    </source>
</evidence>
<dbReference type="PROSITE" id="PS00519">
    <property type="entry name" value="HTH_ASNC_1"/>
    <property type="match status" value="1"/>
</dbReference>
<dbReference type="Gene3D" id="3.30.70.920">
    <property type="match status" value="1"/>
</dbReference>
<accession>A0A940MUN3</accession>
<proteinExistence type="predicted"/>
<dbReference type="InterPro" id="IPR019887">
    <property type="entry name" value="Tscrpt_reg_AsnC/Lrp_C"/>
</dbReference>
<dbReference type="GO" id="GO:0006355">
    <property type="term" value="P:regulation of DNA-templated transcription"/>
    <property type="evidence" value="ECO:0007669"/>
    <property type="project" value="UniProtKB-ARBA"/>
</dbReference>
<dbReference type="Proteomes" id="UP000677537">
    <property type="component" value="Unassembled WGS sequence"/>
</dbReference>
<dbReference type="InterPro" id="IPR019885">
    <property type="entry name" value="Tscrpt_reg_HTH_AsnC-type_CS"/>
</dbReference>
<keyword evidence="1" id="KW-0805">Transcription regulation</keyword>
<dbReference type="Gene3D" id="1.10.10.10">
    <property type="entry name" value="Winged helix-like DNA-binding domain superfamily/Winged helix DNA-binding domain"/>
    <property type="match status" value="1"/>
</dbReference>
<keyword evidence="3" id="KW-0804">Transcription</keyword>
<name>A0A940MUN3_9PROT</name>
<dbReference type="InterPro" id="IPR011008">
    <property type="entry name" value="Dimeric_a/b-barrel"/>
</dbReference>
<dbReference type="Pfam" id="PF01037">
    <property type="entry name" value="AsnC_trans_reg"/>
    <property type="match status" value="1"/>
</dbReference>
<dbReference type="PANTHER" id="PTHR30154:SF46">
    <property type="entry name" value="TRANSCRIPTIONAL REGULATORY PROTEIN"/>
    <property type="match status" value="1"/>
</dbReference>
<reference evidence="5" key="1">
    <citation type="submission" date="2021-03" db="EMBL/GenBank/DDBJ databases">
        <authorList>
            <person name="So Y."/>
        </authorList>
    </citation>
    <scope>NUCLEOTIDE SEQUENCE</scope>
    <source>
        <strain evidence="5">SG15</strain>
    </source>
</reference>
<evidence type="ECO:0000313" key="6">
    <source>
        <dbReference type="Proteomes" id="UP000677537"/>
    </source>
</evidence>
<dbReference type="PRINTS" id="PR00033">
    <property type="entry name" value="HTHASNC"/>
</dbReference>
<dbReference type="FunFam" id="1.10.10.10:FF:000186">
    <property type="entry name" value="AsnC family transcriptional regulator"/>
    <property type="match status" value="1"/>
</dbReference>
<dbReference type="PANTHER" id="PTHR30154">
    <property type="entry name" value="LEUCINE-RESPONSIVE REGULATORY PROTEIN"/>
    <property type="match status" value="1"/>
</dbReference>
<evidence type="ECO:0000256" key="1">
    <source>
        <dbReference type="ARBA" id="ARBA00023015"/>
    </source>
</evidence>
<dbReference type="InterPro" id="IPR000485">
    <property type="entry name" value="AsnC-type_HTH_dom"/>
</dbReference>
<dbReference type="SMART" id="SM00344">
    <property type="entry name" value="HTH_ASNC"/>
    <property type="match status" value="1"/>
</dbReference>
<dbReference type="GO" id="GO:0043565">
    <property type="term" value="F:sequence-specific DNA binding"/>
    <property type="evidence" value="ECO:0007669"/>
    <property type="project" value="InterPro"/>
</dbReference>
<evidence type="ECO:0000313" key="5">
    <source>
        <dbReference type="EMBL" id="MBP0492023.1"/>
    </source>
</evidence>
<dbReference type="InterPro" id="IPR019888">
    <property type="entry name" value="Tscrpt_reg_AsnC-like"/>
</dbReference>
<feature type="domain" description="HTH asnC-type" evidence="4">
    <location>
        <begin position="29"/>
        <end position="90"/>
    </location>
</feature>
<dbReference type="InterPro" id="IPR036388">
    <property type="entry name" value="WH-like_DNA-bd_sf"/>
</dbReference>
<keyword evidence="6" id="KW-1185">Reference proteome</keyword>
<organism evidence="5 6">
    <name type="scientific">Roseomonas indoligenes</name>
    <dbReference type="NCBI Taxonomy" id="2820811"/>
    <lineage>
        <taxon>Bacteria</taxon>
        <taxon>Pseudomonadati</taxon>
        <taxon>Pseudomonadota</taxon>
        <taxon>Alphaproteobacteria</taxon>
        <taxon>Acetobacterales</taxon>
        <taxon>Roseomonadaceae</taxon>
        <taxon>Roseomonas</taxon>
    </lineage>
</organism>
<gene>
    <name evidence="5" type="ORF">J5Y10_04445</name>
</gene>
<dbReference type="GO" id="GO:0043200">
    <property type="term" value="P:response to amino acid"/>
    <property type="evidence" value="ECO:0007669"/>
    <property type="project" value="TreeGrafter"/>
</dbReference>
<dbReference type="InterPro" id="IPR036390">
    <property type="entry name" value="WH_DNA-bd_sf"/>
</dbReference>
<dbReference type="CDD" id="cd00090">
    <property type="entry name" value="HTH_ARSR"/>
    <property type="match status" value="1"/>
</dbReference>
<dbReference type="PROSITE" id="PS50956">
    <property type="entry name" value="HTH_ASNC_2"/>
    <property type="match status" value="1"/>
</dbReference>
<evidence type="ECO:0000256" key="3">
    <source>
        <dbReference type="ARBA" id="ARBA00023163"/>
    </source>
</evidence>
<dbReference type="InterPro" id="IPR011991">
    <property type="entry name" value="ArsR-like_HTH"/>
</dbReference>
<keyword evidence="2" id="KW-0238">DNA-binding</keyword>
<evidence type="ECO:0000256" key="2">
    <source>
        <dbReference type="ARBA" id="ARBA00023125"/>
    </source>
</evidence>
<dbReference type="Pfam" id="PF13412">
    <property type="entry name" value="HTH_24"/>
    <property type="match status" value="1"/>
</dbReference>